<dbReference type="RefSeq" id="WP_328985581.1">
    <property type="nucleotide sequence ID" value="NZ_CP121472.1"/>
</dbReference>
<organism evidence="1 2">
    <name type="scientific">Thiorhodovibrio winogradskyi</name>
    <dbReference type="NCBI Taxonomy" id="77007"/>
    <lineage>
        <taxon>Bacteria</taxon>
        <taxon>Pseudomonadati</taxon>
        <taxon>Pseudomonadota</taxon>
        <taxon>Gammaproteobacteria</taxon>
        <taxon>Chromatiales</taxon>
        <taxon>Chromatiaceae</taxon>
        <taxon>Thiorhodovibrio</taxon>
    </lineage>
</organism>
<sequence length="201" mass="21832">MSLHTGRLLLTPDDPLQAPPAESLRAALSQAAFLGASLPFTGTEPEATAFAPGERFFDFVAFTGCAVKLDGLPDTAGTTSTGGCHLRLHPAPRQPRFLHGRNTRPPRCPACHKTLPDWSTHMAHWSWPENSALVCPACANHSDAWHWDWRGQAGFARLVVSIEEVFPGEASPLPGLIALLKDASKGLAWHWFLVQDEWPGG</sequence>
<proteinExistence type="predicted"/>
<dbReference type="EMBL" id="CP121472">
    <property type="protein sequence ID" value="WPL19830.1"/>
    <property type="molecule type" value="Genomic_DNA"/>
</dbReference>
<evidence type="ECO:0000313" key="2">
    <source>
        <dbReference type="Proteomes" id="UP001432180"/>
    </source>
</evidence>
<name>A0ABZ0SHU8_9GAMM</name>
<keyword evidence="2" id="KW-1185">Reference proteome</keyword>
<gene>
    <name evidence="1" type="ORF">Thiowin_04977</name>
</gene>
<reference evidence="1 2" key="1">
    <citation type="journal article" date="2023" name="Microorganisms">
        <title>Thiorhodovibrio frisius and Trv. litoralis spp. nov., Two Novel Members from a Clade of Fastidious Purple Sulfur Bacteria That Exhibit Unique Red-Shifted Light-Harvesting Capabilities.</title>
        <authorList>
            <person name="Methner A."/>
            <person name="Kuzyk S.B."/>
            <person name="Petersen J."/>
            <person name="Bauer S."/>
            <person name="Brinkmann H."/>
            <person name="Sichau K."/>
            <person name="Wanner G."/>
            <person name="Wolf J."/>
            <person name="Neumann-Schaal M."/>
            <person name="Henke P."/>
            <person name="Tank M."/>
            <person name="Sproer C."/>
            <person name="Bunk B."/>
            <person name="Overmann J."/>
        </authorList>
    </citation>
    <scope>NUCLEOTIDE SEQUENCE [LARGE SCALE GENOMIC DNA]</scope>
    <source>
        <strain evidence="1 2">DSM 6702</strain>
    </source>
</reference>
<evidence type="ECO:0000313" key="1">
    <source>
        <dbReference type="EMBL" id="WPL19830.1"/>
    </source>
</evidence>
<protein>
    <recommendedName>
        <fullName evidence="3">TniQ protein</fullName>
    </recommendedName>
</protein>
<accession>A0ABZ0SHU8</accession>
<dbReference type="Proteomes" id="UP001432180">
    <property type="component" value="Chromosome"/>
</dbReference>
<evidence type="ECO:0008006" key="3">
    <source>
        <dbReference type="Google" id="ProtNLM"/>
    </source>
</evidence>